<evidence type="ECO:0000313" key="3">
    <source>
        <dbReference type="Proteomes" id="UP000215914"/>
    </source>
</evidence>
<dbReference type="Gramene" id="mRNA:HanXRQr2_Chr12g0533841">
    <property type="protein sequence ID" value="mRNA:HanXRQr2_Chr12g0533841"/>
    <property type="gene ID" value="HanXRQr2_Chr12g0533841"/>
</dbReference>
<sequence length="47" mass="5286">MLMLMLMLMLMEIIQFETLILPPPPTIQCTTVDYLQGSLQSNTVCLG</sequence>
<reference evidence="2" key="2">
    <citation type="submission" date="2020-06" db="EMBL/GenBank/DDBJ databases">
        <title>Helianthus annuus Genome sequencing and assembly Release 2.</title>
        <authorList>
            <person name="Gouzy J."/>
            <person name="Langlade N."/>
            <person name="Munos S."/>
        </authorList>
    </citation>
    <scope>NUCLEOTIDE SEQUENCE</scope>
    <source>
        <tissue evidence="2">Leaves</tissue>
    </source>
</reference>
<keyword evidence="1" id="KW-0732">Signal</keyword>
<proteinExistence type="predicted"/>
<name>A0A9K3HFE6_HELAN</name>
<reference evidence="2" key="1">
    <citation type="journal article" date="2017" name="Nature">
        <title>The sunflower genome provides insights into oil metabolism, flowering and Asterid evolution.</title>
        <authorList>
            <person name="Badouin H."/>
            <person name="Gouzy J."/>
            <person name="Grassa C.J."/>
            <person name="Murat F."/>
            <person name="Staton S.E."/>
            <person name="Cottret L."/>
            <person name="Lelandais-Briere C."/>
            <person name="Owens G.L."/>
            <person name="Carrere S."/>
            <person name="Mayjonade B."/>
            <person name="Legrand L."/>
            <person name="Gill N."/>
            <person name="Kane N.C."/>
            <person name="Bowers J.E."/>
            <person name="Hubner S."/>
            <person name="Bellec A."/>
            <person name="Berard A."/>
            <person name="Berges H."/>
            <person name="Blanchet N."/>
            <person name="Boniface M.C."/>
            <person name="Brunel D."/>
            <person name="Catrice O."/>
            <person name="Chaidir N."/>
            <person name="Claudel C."/>
            <person name="Donnadieu C."/>
            <person name="Faraut T."/>
            <person name="Fievet G."/>
            <person name="Helmstetter N."/>
            <person name="King M."/>
            <person name="Knapp S.J."/>
            <person name="Lai Z."/>
            <person name="Le Paslier M.C."/>
            <person name="Lippi Y."/>
            <person name="Lorenzon L."/>
            <person name="Mandel J.R."/>
            <person name="Marage G."/>
            <person name="Marchand G."/>
            <person name="Marquand E."/>
            <person name="Bret-Mestries E."/>
            <person name="Morien E."/>
            <person name="Nambeesan S."/>
            <person name="Nguyen T."/>
            <person name="Pegot-Espagnet P."/>
            <person name="Pouilly N."/>
            <person name="Raftis F."/>
            <person name="Sallet E."/>
            <person name="Schiex T."/>
            <person name="Thomas J."/>
            <person name="Vandecasteele C."/>
            <person name="Vares D."/>
            <person name="Vear F."/>
            <person name="Vautrin S."/>
            <person name="Crespi M."/>
            <person name="Mangin B."/>
            <person name="Burke J.M."/>
            <person name="Salse J."/>
            <person name="Munos S."/>
            <person name="Vincourt P."/>
            <person name="Rieseberg L.H."/>
            <person name="Langlade N.B."/>
        </authorList>
    </citation>
    <scope>NUCLEOTIDE SEQUENCE</scope>
    <source>
        <tissue evidence="2">Leaves</tissue>
    </source>
</reference>
<comment type="caution">
    <text evidence="2">The sequence shown here is derived from an EMBL/GenBank/DDBJ whole genome shotgun (WGS) entry which is preliminary data.</text>
</comment>
<keyword evidence="3" id="KW-1185">Reference proteome</keyword>
<dbReference type="AlphaFoldDB" id="A0A9K3HFE6"/>
<dbReference type="EMBL" id="MNCJ02000327">
    <property type="protein sequence ID" value="KAF5777284.1"/>
    <property type="molecule type" value="Genomic_DNA"/>
</dbReference>
<feature type="chain" id="PRO_5039948199" evidence="1">
    <location>
        <begin position="17"/>
        <end position="47"/>
    </location>
</feature>
<feature type="signal peptide" evidence="1">
    <location>
        <begin position="1"/>
        <end position="16"/>
    </location>
</feature>
<evidence type="ECO:0000313" key="2">
    <source>
        <dbReference type="EMBL" id="KAF5777284.1"/>
    </source>
</evidence>
<dbReference type="Proteomes" id="UP000215914">
    <property type="component" value="Unassembled WGS sequence"/>
</dbReference>
<protein>
    <submittedName>
        <fullName evidence="2">Uncharacterized protein</fullName>
    </submittedName>
</protein>
<accession>A0A9K3HFE6</accession>
<gene>
    <name evidence="2" type="ORF">HanXRQr2_Chr12g0533841</name>
</gene>
<evidence type="ECO:0000256" key="1">
    <source>
        <dbReference type="SAM" id="SignalP"/>
    </source>
</evidence>
<organism evidence="2 3">
    <name type="scientific">Helianthus annuus</name>
    <name type="common">Common sunflower</name>
    <dbReference type="NCBI Taxonomy" id="4232"/>
    <lineage>
        <taxon>Eukaryota</taxon>
        <taxon>Viridiplantae</taxon>
        <taxon>Streptophyta</taxon>
        <taxon>Embryophyta</taxon>
        <taxon>Tracheophyta</taxon>
        <taxon>Spermatophyta</taxon>
        <taxon>Magnoliopsida</taxon>
        <taxon>eudicotyledons</taxon>
        <taxon>Gunneridae</taxon>
        <taxon>Pentapetalae</taxon>
        <taxon>asterids</taxon>
        <taxon>campanulids</taxon>
        <taxon>Asterales</taxon>
        <taxon>Asteraceae</taxon>
        <taxon>Asteroideae</taxon>
        <taxon>Heliantheae alliance</taxon>
        <taxon>Heliantheae</taxon>
        <taxon>Helianthus</taxon>
    </lineage>
</organism>